<evidence type="ECO:0000256" key="5">
    <source>
        <dbReference type="RuleBase" id="RU004203"/>
    </source>
</evidence>
<dbReference type="InterPro" id="IPR029055">
    <property type="entry name" value="Ntn_hydrolases_N"/>
</dbReference>
<dbReference type="Pfam" id="PF00227">
    <property type="entry name" value="Proteasome"/>
    <property type="match status" value="1"/>
</dbReference>
<dbReference type="InterPro" id="IPR035206">
    <property type="entry name" value="Proteasome_beta2"/>
</dbReference>
<sequence length="193" mass="21420">MDYLMGIKGPNFVMICSDTAAAHSIISIKHDEDKIIPIDSHKVFGIAGESGDRVNFSEFIVANVKLYALRNSTELSTKAVAHFTRSELSKALRKSPYHCNLLLGGYDERTGPSLFWMDYLGTLTRVNTGGTGYGAMFVLSLFDKLWHPDLTEAEAVDLMEQGIAELKRRLVVVPPAFNIKIVDKDGIRLVKTL</sequence>
<comment type="similarity">
    <text evidence="5">Belongs to the peptidase T1B family.</text>
</comment>
<evidence type="ECO:0000256" key="3">
    <source>
        <dbReference type="ARBA" id="ARBA00023242"/>
    </source>
</evidence>
<evidence type="ECO:0000313" key="6">
    <source>
        <dbReference type="EMBL" id="GFH16061.1"/>
    </source>
</evidence>
<dbReference type="InterPro" id="IPR023333">
    <property type="entry name" value="Proteasome_suB-type"/>
</dbReference>
<dbReference type="InterPro" id="IPR001353">
    <property type="entry name" value="Proteasome_sua/b"/>
</dbReference>
<dbReference type="InterPro" id="IPR016050">
    <property type="entry name" value="Proteasome_bsu_CS"/>
</dbReference>
<gene>
    <name evidence="6" type="ORF">HaLaN_12409</name>
</gene>
<protein>
    <recommendedName>
        <fullName evidence="5">Proteasome subunit beta</fullName>
    </recommendedName>
</protein>
<name>A0A699Z1Z8_HAELA</name>
<accession>A0A699Z1Z8</accession>
<dbReference type="PANTHER" id="PTHR32194:SF2">
    <property type="entry name" value="PROTEASOME SUBUNIT BETA TYPE-1"/>
    <property type="match status" value="1"/>
</dbReference>
<dbReference type="AlphaFoldDB" id="A0A699Z1Z8"/>
<dbReference type="GO" id="GO:0005634">
    <property type="term" value="C:nucleus"/>
    <property type="evidence" value="ECO:0007669"/>
    <property type="project" value="UniProtKB-SubCell"/>
</dbReference>
<dbReference type="PROSITE" id="PS00854">
    <property type="entry name" value="PROTEASOME_BETA_1"/>
    <property type="match status" value="1"/>
</dbReference>
<evidence type="ECO:0000313" key="7">
    <source>
        <dbReference type="Proteomes" id="UP000485058"/>
    </source>
</evidence>
<comment type="subcellular location">
    <subcellularLocation>
        <location evidence="5">Cytoplasm</location>
    </subcellularLocation>
    <subcellularLocation>
        <location evidence="5">Nucleus</location>
    </subcellularLocation>
</comment>
<reference evidence="6 7" key="1">
    <citation type="submission" date="2020-02" db="EMBL/GenBank/DDBJ databases">
        <title>Draft genome sequence of Haematococcus lacustris strain NIES-144.</title>
        <authorList>
            <person name="Morimoto D."/>
            <person name="Nakagawa S."/>
            <person name="Yoshida T."/>
            <person name="Sawayama S."/>
        </authorList>
    </citation>
    <scope>NUCLEOTIDE SEQUENCE [LARGE SCALE GENOMIC DNA]</scope>
    <source>
        <strain evidence="6 7">NIES-144</strain>
    </source>
</reference>
<evidence type="ECO:0000256" key="4">
    <source>
        <dbReference type="ARBA" id="ARBA00024953"/>
    </source>
</evidence>
<proteinExistence type="inferred from homology"/>
<feature type="non-terminal residue" evidence="6">
    <location>
        <position position="1"/>
    </location>
</feature>
<evidence type="ECO:0000256" key="2">
    <source>
        <dbReference type="ARBA" id="ARBA00022942"/>
    </source>
</evidence>
<organism evidence="6 7">
    <name type="scientific">Haematococcus lacustris</name>
    <name type="common">Green alga</name>
    <name type="synonym">Haematococcus pluvialis</name>
    <dbReference type="NCBI Taxonomy" id="44745"/>
    <lineage>
        <taxon>Eukaryota</taxon>
        <taxon>Viridiplantae</taxon>
        <taxon>Chlorophyta</taxon>
        <taxon>core chlorophytes</taxon>
        <taxon>Chlorophyceae</taxon>
        <taxon>CS clade</taxon>
        <taxon>Chlamydomonadales</taxon>
        <taxon>Haematococcaceae</taxon>
        <taxon>Haematococcus</taxon>
    </lineage>
</organism>
<dbReference type="GO" id="GO:0005737">
    <property type="term" value="C:cytoplasm"/>
    <property type="evidence" value="ECO:0007669"/>
    <property type="project" value="UniProtKB-SubCell"/>
</dbReference>
<keyword evidence="3 5" id="KW-0539">Nucleus</keyword>
<comment type="function">
    <text evidence="5">Component of the proteasome, a multicatalytic proteinase complex which is characterized by its ability to cleave peptides with Arg, Phe, Tyr, Leu, and Glu adjacent to the leaving group at neutral or slightly basic pH. The proteasome has an ATP-dependent proteolytic activity.</text>
</comment>
<dbReference type="PROSITE" id="PS51476">
    <property type="entry name" value="PROTEASOME_BETA_2"/>
    <property type="match status" value="1"/>
</dbReference>
<comment type="subunit">
    <text evidence="5">Component of the proteasome complex.</text>
</comment>
<comment type="function">
    <text evidence="4">Non-catalytic component of the proteasome, a multicatalytic proteinase complex which is characterized by its ability to cleave peptides with Arg, Phe, Tyr, Leu, and Glu adjacent to the leaving group at neutral or slightly basic pH. The proteasome has an ATP-dependent proteolytic activity.</text>
</comment>
<dbReference type="GO" id="GO:0005839">
    <property type="term" value="C:proteasome core complex"/>
    <property type="evidence" value="ECO:0007669"/>
    <property type="project" value="InterPro"/>
</dbReference>
<dbReference type="CDD" id="cd03758">
    <property type="entry name" value="proteasome_beta_type_2"/>
    <property type="match status" value="1"/>
</dbReference>
<dbReference type="Proteomes" id="UP000485058">
    <property type="component" value="Unassembled WGS sequence"/>
</dbReference>
<dbReference type="PANTHER" id="PTHR32194">
    <property type="entry name" value="METALLOPROTEASE TLDD"/>
    <property type="match status" value="1"/>
</dbReference>
<dbReference type="Gene3D" id="3.60.20.10">
    <property type="entry name" value="Glutamine Phosphoribosylpyrophosphate, subunit 1, domain 1"/>
    <property type="match status" value="1"/>
</dbReference>
<comment type="caution">
    <text evidence="6">The sequence shown here is derived from an EMBL/GenBank/DDBJ whole genome shotgun (WGS) entry which is preliminary data.</text>
</comment>
<dbReference type="SUPFAM" id="SSF56235">
    <property type="entry name" value="N-terminal nucleophile aminohydrolases (Ntn hydrolases)"/>
    <property type="match status" value="1"/>
</dbReference>
<keyword evidence="7" id="KW-1185">Reference proteome</keyword>
<dbReference type="EMBL" id="BLLF01000939">
    <property type="protein sequence ID" value="GFH16061.1"/>
    <property type="molecule type" value="Genomic_DNA"/>
</dbReference>
<evidence type="ECO:0000256" key="1">
    <source>
        <dbReference type="ARBA" id="ARBA00022490"/>
    </source>
</evidence>
<keyword evidence="2 5" id="KW-0647">Proteasome</keyword>
<dbReference type="GO" id="GO:0010498">
    <property type="term" value="P:proteasomal protein catabolic process"/>
    <property type="evidence" value="ECO:0007669"/>
    <property type="project" value="InterPro"/>
</dbReference>
<dbReference type="FunFam" id="3.60.20.10:FF:000008">
    <property type="entry name" value="Proteasome subunit beta type-4"/>
    <property type="match status" value="1"/>
</dbReference>
<keyword evidence="1 5" id="KW-0963">Cytoplasm</keyword>